<reference evidence="1" key="1">
    <citation type="submission" date="2022-04" db="EMBL/GenBank/DDBJ databases">
        <title>Genome of the entomopathogenic fungus Entomophthora muscae.</title>
        <authorList>
            <person name="Elya C."/>
            <person name="Lovett B.R."/>
            <person name="Lee E."/>
            <person name="Macias A.M."/>
            <person name="Hajek A.E."/>
            <person name="De Bivort B.L."/>
            <person name="Kasson M.T."/>
            <person name="De Fine Licht H.H."/>
            <person name="Stajich J.E."/>
        </authorList>
    </citation>
    <scope>NUCLEOTIDE SEQUENCE</scope>
    <source>
        <strain evidence="1">Berkeley</strain>
    </source>
</reference>
<dbReference type="Proteomes" id="UP001165960">
    <property type="component" value="Unassembled WGS sequence"/>
</dbReference>
<name>A0ACC2UTX5_9FUNG</name>
<evidence type="ECO:0000313" key="2">
    <source>
        <dbReference type="Proteomes" id="UP001165960"/>
    </source>
</evidence>
<sequence length="112" mass="12614">MISSRRPAQIFGPNLTTQSELSVGDVSGRGVIRIGKSCSNAQTAAKDSDQTLVDINTGKSLNQQKITFLRFRQVPHPDIPFFNWPNHPTVSAEPWPRIIPRAYLLRHQENIH</sequence>
<dbReference type="EMBL" id="QTSX02000002">
    <property type="protein sequence ID" value="KAJ9090579.1"/>
    <property type="molecule type" value="Genomic_DNA"/>
</dbReference>
<proteinExistence type="predicted"/>
<keyword evidence="2" id="KW-1185">Reference proteome</keyword>
<evidence type="ECO:0000313" key="1">
    <source>
        <dbReference type="EMBL" id="KAJ9090579.1"/>
    </source>
</evidence>
<accession>A0ACC2UTX5</accession>
<comment type="caution">
    <text evidence="1">The sequence shown here is derived from an EMBL/GenBank/DDBJ whole genome shotgun (WGS) entry which is preliminary data.</text>
</comment>
<gene>
    <name evidence="1" type="ORF">DSO57_1001034</name>
</gene>
<protein>
    <submittedName>
        <fullName evidence="1">Uncharacterized protein</fullName>
    </submittedName>
</protein>
<organism evidence="1 2">
    <name type="scientific">Entomophthora muscae</name>
    <dbReference type="NCBI Taxonomy" id="34485"/>
    <lineage>
        <taxon>Eukaryota</taxon>
        <taxon>Fungi</taxon>
        <taxon>Fungi incertae sedis</taxon>
        <taxon>Zoopagomycota</taxon>
        <taxon>Entomophthoromycotina</taxon>
        <taxon>Entomophthoromycetes</taxon>
        <taxon>Entomophthorales</taxon>
        <taxon>Entomophthoraceae</taxon>
        <taxon>Entomophthora</taxon>
    </lineage>
</organism>